<dbReference type="EMBL" id="BAABHS010000036">
    <property type="protein sequence ID" value="GAA4989118.1"/>
    <property type="molecule type" value="Genomic_DNA"/>
</dbReference>
<reference evidence="2" key="1">
    <citation type="journal article" date="2019" name="Int. J. Syst. Evol. Microbiol.">
        <title>The Global Catalogue of Microorganisms (GCM) 10K type strain sequencing project: providing services to taxonomists for standard genome sequencing and annotation.</title>
        <authorList>
            <consortium name="The Broad Institute Genomics Platform"/>
            <consortium name="The Broad Institute Genome Sequencing Center for Infectious Disease"/>
            <person name="Wu L."/>
            <person name="Ma J."/>
        </authorList>
    </citation>
    <scope>NUCLEOTIDE SEQUENCE [LARGE SCALE GENOMIC DNA]</scope>
    <source>
        <strain evidence="2">JCM 17986</strain>
    </source>
</reference>
<keyword evidence="2" id="KW-1185">Reference proteome</keyword>
<dbReference type="Proteomes" id="UP001500466">
    <property type="component" value="Unassembled WGS sequence"/>
</dbReference>
<evidence type="ECO:0000313" key="2">
    <source>
        <dbReference type="Proteomes" id="UP001500466"/>
    </source>
</evidence>
<organism evidence="1 2">
    <name type="scientific">Yinghuangia aomiensis</name>
    <dbReference type="NCBI Taxonomy" id="676205"/>
    <lineage>
        <taxon>Bacteria</taxon>
        <taxon>Bacillati</taxon>
        <taxon>Actinomycetota</taxon>
        <taxon>Actinomycetes</taxon>
        <taxon>Kitasatosporales</taxon>
        <taxon>Streptomycetaceae</taxon>
        <taxon>Yinghuangia</taxon>
    </lineage>
</organism>
<protein>
    <submittedName>
        <fullName evidence="1">Uncharacterized protein</fullName>
    </submittedName>
</protein>
<proteinExistence type="predicted"/>
<evidence type="ECO:0000313" key="1">
    <source>
        <dbReference type="EMBL" id="GAA4989118.1"/>
    </source>
</evidence>
<comment type="caution">
    <text evidence="1">The sequence shown here is derived from an EMBL/GenBank/DDBJ whole genome shotgun (WGS) entry which is preliminary data.</text>
</comment>
<gene>
    <name evidence="1" type="ORF">GCM10023205_70260</name>
</gene>
<name>A0ABP9I5N8_9ACTN</name>
<sequence>MPVTMVVRSIATTARLMRNWAEGHETLPVTPVPSAIAVVRMGWRRMGWWRMQAAVLSPAGVRRLGLVDAEPDD</sequence>
<dbReference type="RefSeq" id="WP_345679862.1">
    <property type="nucleotide sequence ID" value="NZ_BAABHS010000036.1"/>
</dbReference>
<accession>A0ABP9I5N8</accession>